<reference evidence="3" key="1">
    <citation type="submission" date="2016-06" db="UniProtKB">
        <authorList>
            <consortium name="WormBaseParasite"/>
        </authorList>
    </citation>
    <scope>IDENTIFICATION</scope>
</reference>
<dbReference type="AlphaFoldDB" id="A0A183J2U7"/>
<evidence type="ECO:0000313" key="2">
    <source>
        <dbReference type="Proteomes" id="UP000270296"/>
    </source>
</evidence>
<dbReference type="WBParaSite" id="SBAD_0001055901-mRNA-1">
    <property type="protein sequence ID" value="SBAD_0001055901-mRNA-1"/>
    <property type="gene ID" value="SBAD_0001055901"/>
</dbReference>
<dbReference type="EMBL" id="UZAM01013748">
    <property type="protein sequence ID" value="VDP29765.1"/>
    <property type="molecule type" value="Genomic_DNA"/>
</dbReference>
<accession>A0A183J2U7</accession>
<evidence type="ECO:0000313" key="1">
    <source>
        <dbReference type="EMBL" id="VDP29765.1"/>
    </source>
</evidence>
<gene>
    <name evidence="1" type="ORF">SBAD_LOCUS10195</name>
</gene>
<protein>
    <submittedName>
        <fullName evidence="1 3">Uncharacterized protein</fullName>
    </submittedName>
</protein>
<reference evidence="1 2" key="2">
    <citation type="submission" date="2018-11" db="EMBL/GenBank/DDBJ databases">
        <authorList>
            <consortium name="Pathogen Informatics"/>
        </authorList>
    </citation>
    <scope>NUCLEOTIDE SEQUENCE [LARGE SCALE GENOMIC DNA]</scope>
</reference>
<sequence>MLRPKTVLICWSRSRLRQPPRPGSPPGTSPLQLPRGQVFMSLRRIGHWPCAGHLALPYSGGRRLSPGSGANERVGEGANKAKGNSCCSVGFRCPDAGLFFWPPDTVIAATDRSSNRQHRSLKRSLDASRTRTLCLLIETRTNGANCVTSASRWLSQSQPCDMGSIKLMKPVPSLQTGENLLTE</sequence>
<proteinExistence type="predicted"/>
<keyword evidence="2" id="KW-1185">Reference proteome</keyword>
<evidence type="ECO:0000313" key="3">
    <source>
        <dbReference type="WBParaSite" id="SBAD_0001055901-mRNA-1"/>
    </source>
</evidence>
<organism evidence="3">
    <name type="scientific">Soboliphyme baturini</name>
    <dbReference type="NCBI Taxonomy" id="241478"/>
    <lineage>
        <taxon>Eukaryota</taxon>
        <taxon>Metazoa</taxon>
        <taxon>Ecdysozoa</taxon>
        <taxon>Nematoda</taxon>
        <taxon>Enoplea</taxon>
        <taxon>Dorylaimia</taxon>
        <taxon>Dioctophymatida</taxon>
        <taxon>Dioctophymatoidea</taxon>
        <taxon>Soboliphymatidae</taxon>
        <taxon>Soboliphyme</taxon>
    </lineage>
</organism>
<name>A0A183J2U7_9BILA</name>
<dbReference type="Proteomes" id="UP000270296">
    <property type="component" value="Unassembled WGS sequence"/>
</dbReference>